<accession>A0A1A9RV17</accession>
<dbReference type="OrthoDB" id="8610414at2"/>
<gene>
    <name evidence="2" type="ORF">A7P95_09805</name>
</gene>
<keyword evidence="1" id="KW-1133">Transmembrane helix</keyword>
<keyword evidence="3" id="KW-1185">Reference proteome</keyword>
<evidence type="ECO:0000313" key="2">
    <source>
        <dbReference type="EMBL" id="OAM26460.1"/>
    </source>
</evidence>
<feature type="transmembrane region" description="Helical" evidence="1">
    <location>
        <begin position="140"/>
        <end position="159"/>
    </location>
</feature>
<comment type="caution">
    <text evidence="2">The sequence shown here is derived from an EMBL/GenBank/DDBJ whole genome shotgun (WGS) entry which is preliminary data.</text>
</comment>
<evidence type="ECO:0000256" key="1">
    <source>
        <dbReference type="SAM" id="Phobius"/>
    </source>
</evidence>
<dbReference type="Proteomes" id="UP000077885">
    <property type="component" value="Unassembled WGS sequence"/>
</dbReference>
<dbReference type="EMBL" id="LXSL01000030">
    <property type="protein sequence ID" value="OAM26460.1"/>
    <property type="molecule type" value="Genomic_DNA"/>
</dbReference>
<keyword evidence="1" id="KW-0472">Membrane</keyword>
<organism evidence="2 3">
    <name type="scientific">Eikenella longinqua</name>
    <dbReference type="NCBI Taxonomy" id="1795827"/>
    <lineage>
        <taxon>Bacteria</taxon>
        <taxon>Pseudomonadati</taxon>
        <taxon>Pseudomonadota</taxon>
        <taxon>Betaproteobacteria</taxon>
        <taxon>Neisseriales</taxon>
        <taxon>Neisseriaceae</taxon>
        <taxon>Eikenella</taxon>
    </lineage>
</organism>
<sequence length="176" mass="20199">MLVAAGVGMGALVSAAENHKRWQHLRTPVSYVRYGSGELTRRQWYDDDDNPHIAGTIRTAETARSSIWIAATRPTRSANTMKSCGSGKSACRCSAWCGPGLSYRVITELDYTKDGIVRQYRAEFSPQQEAEQWRCYARGWTRAALVAWGLWLWLSIAWYRRARRQRLRRKKQQKAT</sequence>
<reference evidence="3" key="1">
    <citation type="submission" date="2016-05" db="EMBL/GenBank/DDBJ databases">
        <title>Draft genome of Corynebacterium afermentans subsp. afermentans LCDC 88199T.</title>
        <authorList>
            <person name="Bernier A.-M."/>
            <person name="Bernard K."/>
        </authorList>
    </citation>
    <scope>NUCLEOTIDE SEQUENCE [LARGE SCALE GENOMIC DNA]</scope>
    <source>
        <strain evidence="3">NML02-A-017</strain>
    </source>
</reference>
<proteinExistence type="predicted"/>
<protein>
    <submittedName>
        <fullName evidence="2">Uncharacterized protein</fullName>
    </submittedName>
</protein>
<name>A0A1A9RV17_9NEIS</name>
<dbReference type="AlphaFoldDB" id="A0A1A9RV17"/>
<keyword evidence="1" id="KW-0812">Transmembrane</keyword>
<dbReference type="RefSeq" id="WP_067594684.1">
    <property type="nucleotide sequence ID" value="NZ_LXSL01000030.1"/>
</dbReference>
<evidence type="ECO:0000313" key="3">
    <source>
        <dbReference type="Proteomes" id="UP000077885"/>
    </source>
</evidence>